<dbReference type="SUPFAM" id="SSF161098">
    <property type="entry name" value="MetI-like"/>
    <property type="match status" value="1"/>
</dbReference>
<feature type="transmembrane region" description="Helical" evidence="7">
    <location>
        <begin position="75"/>
        <end position="95"/>
    </location>
</feature>
<gene>
    <name evidence="9" type="ORF">TQ39_06530</name>
</gene>
<accession>A0A0D8J412</accession>
<comment type="subcellular location">
    <subcellularLocation>
        <location evidence="1 7">Cell membrane</location>
        <topology evidence="1 7">Multi-pass membrane protein</topology>
    </subcellularLocation>
</comment>
<dbReference type="RefSeq" id="WP_050004949.1">
    <property type="nucleotide sequence ID" value="NZ_JAFHCJ010000001.1"/>
</dbReference>
<feature type="domain" description="ABC transmembrane type-1" evidence="8">
    <location>
        <begin position="72"/>
        <end position="284"/>
    </location>
</feature>
<feature type="transmembrane region" description="Helical" evidence="7">
    <location>
        <begin position="263"/>
        <end position="283"/>
    </location>
</feature>
<feature type="transmembrane region" description="Helical" evidence="7">
    <location>
        <begin position="12"/>
        <end position="32"/>
    </location>
</feature>
<organism evidence="9 10">
    <name type="scientific">Ruthenibacterium lactatiformans</name>
    <dbReference type="NCBI Taxonomy" id="1550024"/>
    <lineage>
        <taxon>Bacteria</taxon>
        <taxon>Bacillati</taxon>
        <taxon>Bacillota</taxon>
        <taxon>Clostridia</taxon>
        <taxon>Eubacteriales</taxon>
        <taxon>Oscillospiraceae</taxon>
        <taxon>Ruthenibacterium</taxon>
    </lineage>
</organism>
<feature type="transmembrane region" description="Helical" evidence="7">
    <location>
        <begin position="160"/>
        <end position="182"/>
    </location>
</feature>
<dbReference type="Gene3D" id="1.10.3720.10">
    <property type="entry name" value="MetI-like"/>
    <property type="match status" value="1"/>
</dbReference>
<dbReference type="InterPro" id="IPR000515">
    <property type="entry name" value="MetI-like"/>
</dbReference>
<dbReference type="Pfam" id="PF00528">
    <property type="entry name" value="BPD_transp_1"/>
    <property type="match status" value="1"/>
</dbReference>
<feature type="transmembrane region" description="Helical" evidence="7">
    <location>
        <begin position="107"/>
        <end position="128"/>
    </location>
</feature>
<evidence type="ECO:0000256" key="3">
    <source>
        <dbReference type="ARBA" id="ARBA00022475"/>
    </source>
</evidence>
<evidence type="ECO:0000313" key="9">
    <source>
        <dbReference type="EMBL" id="KJF40543.1"/>
    </source>
</evidence>
<dbReference type="GO" id="GO:0005886">
    <property type="term" value="C:plasma membrane"/>
    <property type="evidence" value="ECO:0007669"/>
    <property type="project" value="UniProtKB-SubCell"/>
</dbReference>
<dbReference type="EMBL" id="JXXK01000006">
    <property type="protein sequence ID" value="KJF40543.1"/>
    <property type="molecule type" value="Genomic_DNA"/>
</dbReference>
<evidence type="ECO:0000256" key="1">
    <source>
        <dbReference type="ARBA" id="ARBA00004651"/>
    </source>
</evidence>
<evidence type="ECO:0000256" key="2">
    <source>
        <dbReference type="ARBA" id="ARBA00022448"/>
    </source>
</evidence>
<dbReference type="PATRIC" id="fig|1550024.3.peg.1471"/>
<protein>
    <submittedName>
        <fullName evidence="9">Sugar ABC transporter permease</fullName>
    </submittedName>
</protein>
<dbReference type="InterPro" id="IPR051393">
    <property type="entry name" value="ABC_transporter_permease"/>
</dbReference>
<dbReference type="CDD" id="cd06261">
    <property type="entry name" value="TM_PBP2"/>
    <property type="match status" value="1"/>
</dbReference>
<dbReference type="PANTHER" id="PTHR30193:SF37">
    <property type="entry name" value="INNER MEMBRANE ABC TRANSPORTER PERMEASE PROTEIN YCJO"/>
    <property type="match status" value="1"/>
</dbReference>
<dbReference type="PANTHER" id="PTHR30193">
    <property type="entry name" value="ABC TRANSPORTER PERMEASE PROTEIN"/>
    <property type="match status" value="1"/>
</dbReference>
<dbReference type="InterPro" id="IPR035906">
    <property type="entry name" value="MetI-like_sf"/>
</dbReference>
<keyword evidence="4 7" id="KW-0812">Transmembrane</keyword>
<evidence type="ECO:0000313" key="10">
    <source>
        <dbReference type="Proteomes" id="UP000032483"/>
    </source>
</evidence>
<proteinExistence type="inferred from homology"/>
<reference evidence="9" key="1">
    <citation type="submission" date="2015-02" db="EMBL/GenBank/DDBJ databases">
        <title>A novel member of the family Ruminococcaceae isolated from human feces.</title>
        <authorList>
            <person name="Shkoporov A.N."/>
            <person name="Chaplin A.V."/>
            <person name="Motuzova O.V."/>
            <person name="Kafarskaia L.I."/>
            <person name="Khokhlova E.V."/>
            <person name="Efimov B.A."/>
        </authorList>
    </citation>
    <scope>NUCLEOTIDE SEQUENCE [LARGE SCALE GENOMIC DNA]</scope>
    <source>
        <strain evidence="9">585-1</strain>
    </source>
</reference>
<keyword evidence="10" id="KW-1185">Reference proteome</keyword>
<dbReference type="GeneID" id="42856270"/>
<comment type="similarity">
    <text evidence="7">Belongs to the binding-protein-dependent transport system permease family.</text>
</comment>
<dbReference type="Proteomes" id="UP000032483">
    <property type="component" value="Unassembled WGS sequence"/>
</dbReference>
<keyword evidence="5 7" id="KW-1133">Transmembrane helix</keyword>
<comment type="caution">
    <text evidence="9">The sequence shown here is derived from an EMBL/GenBank/DDBJ whole genome shotgun (WGS) entry which is preliminary data.</text>
</comment>
<evidence type="ECO:0000256" key="7">
    <source>
        <dbReference type="RuleBase" id="RU363032"/>
    </source>
</evidence>
<dbReference type="GO" id="GO:0055085">
    <property type="term" value="P:transmembrane transport"/>
    <property type="evidence" value="ECO:0007669"/>
    <property type="project" value="InterPro"/>
</dbReference>
<evidence type="ECO:0000256" key="6">
    <source>
        <dbReference type="ARBA" id="ARBA00023136"/>
    </source>
</evidence>
<keyword evidence="6 7" id="KW-0472">Membrane</keyword>
<dbReference type="PROSITE" id="PS50928">
    <property type="entry name" value="ABC_TM1"/>
    <property type="match status" value="1"/>
</dbReference>
<name>A0A0D8J412_9FIRM</name>
<dbReference type="AlphaFoldDB" id="A0A0D8J412"/>
<evidence type="ECO:0000256" key="4">
    <source>
        <dbReference type="ARBA" id="ARBA00022692"/>
    </source>
</evidence>
<keyword evidence="2 7" id="KW-0813">Transport</keyword>
<evidence type="ECO:0000256" key="5">
    <source>
        <dbReference type="ARBA" id="ARBA00022989"/>
    </source>
</evidence>
<keyword evidence="3" id="KW-1003">Cell membrane</keyword>
<sequence>MKSIHKSRNRFIILSLVVPVILLLIFVVYPSVDLVAMSFTSWDGISPERPFNGIRNYIEMFTKSPDLWLSLRNNFIYLAVHMVMIPIELGIAVMLNSGFKGAKLVKTIAFLPFIINGVGMSYAFSYFFSPVNGAFNQILTGLGLSGWICKWLSDPAIVNFVLAAVSAWRFSGYHIVLFSTGLTSIPTEMMEAARIDGANAWHQLWRIQLPNIWLVFSFVMFDCIRGTLQCFDIPFIMTNGGPGYASSTFTLYTIDTAFKYNSFGMAATMAVAIMAIVILVYVFQNVVLKKVFNQEEAA</sequence>
<evidence type="ECO:0000259" key="8">
    <source>
        <dbReference type="PROSITE" id="PS50928"/>
    </source>
</evidence>